<dbReference type="GO" id="GO:0000272">
    <property type="term" value="P:polysaccharide catabolic process"/>
    <property type="evidence" value="ECO:0007669"/>
    <property type="project" value="UniProtKB-KW"/>
</dbReference>
<dbReference type="SUPFAM" id="SSF51445">
    <property type="entry name" value="(Trans)glycosidases"/>
    <property type="match status" value="1"/>
</dbReference>
<evidence type="ECO:0000256" key="11">
    <source>
        <dbReference type="RuleBase" id="RU004453"/>
    </source>
</evidence>
<keyword evidence="7 10" id="KW-0326">Glycosidase</keyword>
<dbReference type="FunFam" id="3.20.20.80:FF:000015">
    <property type="entry name" value="Acidic endochitinase SE2"/>
    <property type="match status" value="1"/>
</dbReference>
<dbReference type="InterPro" id="IPR001223">
    <property type="entry name" value="Glyco_hydro18_cat"/>
</dbReference>
<comment type="similarity">
    <text evidence="11">Belongs to the glycosyl hydrolase 18 family.</text>
</comment>
<comment type="catalytic activity">
    <reaction evidence="1">
        <text>Random endo-hydrolysis of N-acetyl-beta-D-glucosaminide (1-&gt;4)-beta-linkages in chitin and chitodextrins.</text>
        <dbReference type="EC" id="3.2.1.14"/>
    </reaction>
</comment>
<evidence type="ECO:0000256" key="5">
    <source>
        <dbReference type="ARBA" id="ARBA00023157"/>
    </source>
</evidence>
<dbReference type="OrthoDB" id="6020543at2759"/>
<dbReference type="PANTHER" id="PTHR45708">
    <property type="entry name" value="ENDOCHITINASE"/>
    <property type="match status" value="1"/>
</dbReference>
<dbReference type="EMBL" id="MLFT02000003">
    <property type="protein sequence ID" value="PHT53328.1"/>
    <property type="molecule type" value="Genomic_DNA"/>
</dbReference>
<keyword evidence="12" id="KW-0732">Signal</keyword>
<keyword evidence="3 10" id="KW-0378">Hydrolase</keyword>
<feature type="chain" id="PRO_5013679877" description="chitinase" evidence="12">
    <location>
        <begin position="22"/>
        <end position="297"/>
    </location>
</feature>
<evidence type="ECO:0000259" key="13">
    <source>
        <dbReference type="PROSITE" id="PS51910"/>
    </source>
</evidence>
<evidence type="ECO:0000256" key="8">
    <source>
        <dbReference type="ARBA" id="ARBA00023326"/>
    </source>
</evidence>
<dbReference type="InterPro" id="IPR050542">
    <property type="entry name" value="Glycosyl_Hydrlase18_Chitinase"/>
</dbReference>
<keyword evidence="15" id="KW-1185">Reference proteome</keyword>
<evidence type="ECO:0000313" key="14">
    <source>
        <dbReference type="EMBL" id="PHT53328.1"/>
    </source>
</evidence>
<keyword evidence="8" id="KW-0624">Polysaccharide degradation</keyword>
<feature type="domain" description="GH18" evidence="13">
    <location>
        <begin position="23"/>
        <end position="297"/>
    </location>
</feature>
<evidence type="ECO:0000256" key="12">
    <source>
        <dbReference type="SAM" id="SignalP"/>
    </source>
</evidence>
<comment type="function">
    <text evidence="9">This protein functions as a defense against chitin containing fungal pathogens.</text>
</comment>
<dbReference type="STRING" id="33114.A0A2G2X745"/>
<dbReference type="PANTHER" id="PTHR45708:SF21">
    <property type="entry name" value="ACIDIC ENDOCHITINASE"/>
    <property type="match status" value="1"/>
</dbReference>
<evidence type="ECO:0000256" key="10">
    <source>
        <dbReference type="RuleBase" id="RU000489"/>
    </source>
</evidence>
<organism evidence="14 15">
    <name type="scientific">Capsicum baccatum</name>
    <name type="common">Peruvian pepper</name>
    <dbReference type="NCBI Taxonomy" id="33114"/>
    <lineage>
        <taxon>Eukaryota</taxon>
        <taxon>Viridiplantae</taxon>
        <taxon>Streptophyta</taxon>
        <taxon>Embryophyta</taxon>
        <taxon>Tracheophyta</taxon>
        <taxon>Spermatophyta</taxon>
        <taxon>Magnoliopsida</taxon>
        <taxon>eudicotyledons</taxon>
        <taxon>Gunneridae</taxon>
        <taxon>Pentapetalae</taxon>
        <taxon>asterids</taxon>
        <taxon>lamiids</taxon>
        <taxon>Solanales</taxon>
        <taxon>Solanaceae</taxon>
        <taxon>Solanoideae</taxon>
        <taxon>Capsiceae</taxon>
        <taxon>Capsicum</taxon>
    </lineage>
</organism>
<protein>
    <recommendedName>
        <fullName evidence="2">chitinase</fullName>
        <ecNumber evidence="2">3.2.1.14</ecNumber>
    </recommendedName>
</protein>
<dbReference type="PROSITE" id="PS51910">
    <property type="entry name" value="GH18_2"/>
    <property type="match status" value="1"/>
</dbReference>
<dbReference type="PROSITE" id="PS01095">
    <property type="entry name" value="GH18_1"/>
    <property type="match status" value="1"/>
</dbReference>
<evidence type="ECO:0000256" key="2">
    <source>
        <dbReference type="ARBA" id="ARBA00012729"/>
    </source>
</evidence>
<dbReference type="EC" id="3.2.1.14" evidence="2"/>
<evidence type="ECO:0000256" key="9">
    <source>
        <dbReference type="ARBA" id="ARBA00059418"/>
    </source>
</evidence>
<evidence type="ECO:0000256" key="3">
    <source>
        <dbReference type="ARBA" id="ARBA00022801"/>
    </source>
</evidence>
<reference evidence="14 15" key="1">
    <citation type="journal article" date="2017" name="Genome Biol.">
        <title>New reference genome sequences of hot pepper reveal the massive evolution of plant disease-resistance genes by retroduplication.</title>
        <authorList>
            <person name="Kim S."/>
            <person name="Park J."/>
            <person name="Yeom S.I."/>
            <person name="Kim Y.M."/>
            <person name="Seo E."/>
            <person name="Kim K.T."/>
            <person name="Kim M.S."/>
            <person name="Lee J.M."/>
            <person name="Cheong K."/>
            <person name="Shin H.S."/>
            <person name="Kim S.B."/>
            <person name="Han K."/>
            <person name="Lee J."/>
            <person name="Park M."/>
            <person name="Lee H.A."/>
            <person name="Lee H.Y."/>
            <person name="Lee Y."/>
            <person name="Oh S."/>
            <person name="Lee J.H."/>
            <person name="Choi E."/>
            <person name="Choi E."/>
            <person name="Lee S.E."/>
            <person name="Jeon J."/>
            <person name="Kim H."/>
            <person name="Choi G."/>
            <person name="Song H."/>
            <person name="Lee J."/>
            <person name="Lee S.C."/>
            <person name="Kwon J.K."/>
            <person name="Lee H.Y."/>
            <person name="Koo N."/>
            <person name="Hong Y."/>
            <person name="Kim R.W."/>
            <person name="Kang W.H."/>
            <person name="Huh J.H."/>
            <person name="Kang B.C."/>
            <person name="Yang T.J."/>
            <person name="Lee Y.H."/>
            <person name="Bennetzen J.L."/>
            <person name="Choi D."/>
        </authorList>
    </citation>
    <scope>NUCLEOTIDE SEQUENCE [LARGE SCALE GENOMIC DNA]</scope>
    <source>
        <strain evidence="15">cv. PBC81</strain>
    </source>
</reference>
<proteinExistence type="inferred from homology"/>
<evidence type="ECO:0000256" key="4">
    <source>
        <dbReference type="ARBA" id="ARBA00023024"/>
    </source>
</evidence>
<dbReference type="GO" id="GO:0008843">
    <property type="term" value="F:endochitinase activity"/>
    <property type="evidence" value="ECO:0007669"/>
    <property type="project" value="UniProtKB-EC"/>
</dbReference>
<evidence type="ECO:0000313" key="15">
    <source>
        <dbReference type="Proteomes" id="UP000224567"/>
    </source>
</evidence>
<keyword evidence="6" id="KW-0119">Carbohydrate metabolism</keyword>
<comment type="caution">
    <text evidence="14">The sequence shown here is derived from an EMBL/GenBank/DDBJ whole genome shotgun (WGS) entry which is preliminary data.</text>
</comment>
<dbReference type="InterPro" id="IPR017853">
    <property type="entry name" value="GH"/>
</dbReference>
<feature type="signal peptide" evidence="12">
    <location>
        <begin position="1"/>
        <end position="21"/>
    </location>
</feature>
<sequence length="297" mass="32564">MTINLLLPSILFLALIQTSIARSGIAIYWGQNGNEATLNDTCASGNYAYVNLAFLNKFGNGQTPEINLAGHCNPAVNGCTILGPQIKFCQKLGVKVMLSIGGGVGNYSLASKKDANDVARYLWNSFLGGRSRSFFRPLGNARLDGIDFDIELGSSLYYEDLAKYLKRYSKLGRKMYLTAAPQCPFPDRLLGTALNTGLFDNVWIQFYNNPPCQYTTNNADDLKNSWTRWTTSVNARRIFLGLPAASQAAGSGFIPAEVLTGEILPVIKKSKKYGGVMLWSKFWDEQTGYSASIVTSV</sequence>
<dbReference type="InterPro" id="IPR001579">
    <property type="entry name" value="Glyco_hydro_18_chit_AS"/>
</dbReference>
<dbReference type="GO" id="GO:0006032">
    <property type="term" value="P:chitin catabolic process"/>
    <property type="evidence" value="ECO:0007669"/>
    <property type="project" value="UniProtKB-KW"/>
</dbReference>
<evidence type="ECO:0000256" key="6">
    <source>
        <dbReference type="ARBA" id="ARBA00023277"/>
    </source>
</evidence>
<dbReference type="GO" id="GO:0005576">
    <property type="term" value="C:extracellular region"/>
    <property type="evidence" value="ECO:0007669"/>
    <property type="project" value="TreeGrafter"/>
</dbReference>
<evidence type="ECO:0000256" key="1">
    <source>
        <dbReference type="ARBA" id="ARBA00000822"/>
    </source>
</evidence>
<dbReference type="Pfam" id="PF00704">
    <property type="entry name" value="Glyco_hydro_18"/>
    <property type="match status" value="1"/>
</dbReference>
<dbReference type="CDD" id="cd02877">
    <property type="entry name" value="GH18_hevamine_XipI_class_III"/>
    <property type="match status" value="1"/>
</dbReference>
<reference evidence="15" key="2">
    <citation type="journal article" date="2017" name="J. Anim. Genet.">
        <title>Multiple reference genome sequences of hot pepper reveal the massive evolution of plant disease resistance genes by retroduplication.</title>
        <authorList>
            <person name="Kim S."/>
            <person name="Park J."/>
            <person name="Yeom S.-I."/>
            <person name="Kim Y.-M."/>
            <person name="Seo E."/>
            <person name="Kim K.-T."/>
            <person name="Kim M.-S."/>
            <person name="Lee J.M."/>
            <person name="Cheong K."/>
            <person name="Shin H.-S."/>
            <person name="Kim S.-B."/>
            <person name="Han K."/>
            <person name="Lee J."/>
            <person name="Park M."/>
            <person name="Lee H.-A."/>
            <person name="Lee H.-Y."/>
            <person name="Lee Y."/>
            <person name="Oh S."/>
            <person name="Lee J.H."/>
            <person name="Choi E."/>
            <person name="Choi E."/>
            <person name="Lee S.E."/>
            <person name="Jeon J."/>
            <person name="Kim H."/>
            <person name="Choi G."/>
            <person name="Song H."/>
            <person name="Lee J."/>
            <person name="Lee S.-C."/>
            <person name="Kwon J.-K."/>
            <person name="Lee H.-Y."/>
            <person name="Koo N."/>
            <person name="Hong Y."/>
            <person name="Kim R.W."/>
            <person name="Kang W.-H."/>
            <person name="Huh J.H."/>
            <person name="Kang B.-C."/>
            <person name="Yang T.-J."/>
            <person name="Lee Y.-H."/>
            <person name="Bennetzen J.L."/>
            <person name="Choi D."/>
        </authorList>
    </citation>
    <scope>NUCLEOTIDE SEQUENCE [LARGE SCALE GENOMIC DNA]</scope>
    <source>
        <strain evidence="15">cv. PBC81</strain>
    </source>
</reference>
<dbReference type="Gene3D" id="3.20.20.80">
    <property type="entry name" value="Glycosidases"/>
    <property type="match status" value="1"/>
</dbReference>
<keyword evidence="4" id="KW-0146">Chitin degradation</keyword>
<dbReference type="AlphaFoldDB" id="A0A2G2X745"/>
<dbReference type="Proteomes" id="UP000224567">
    <property type="component" value="Unassembled WGS sequence"/>
</dbReference>
<dbReference type="InterPro" id="IPR045321">
    <property type="entry name" value="Cts1-like"/>
</dbReference>
<gene>
    <name evidence="14" type="ORF">CQW23_07790</name>
</gene>
<accession>A0A2G2X745</accession>
<evidence type="ECO:0000256" key="7">
    <source>
        <dbReference type="ARBA" id="ARBA00023295"/>
    </source>
</evidence>
<keyword evidence="5" id="KW-1015">Disulfide bond</keyword>
<name>A0A2G2X745_CAPBA</name>